<evidence type="ECO:0000313" key="3">
    <source>
        <dbReference type="Proteomes" id="UP000030746"/>
    </source>
</evidence>
<gene>
    <name evidence="2" type="ORF">LOTGIDRAFT_231004</name>
</gene>
<evidence type="ECO:0000256" key="1">
    <source>
        <dbReference type="SAM" id="Phobius"/>
    </source>
</evidence>
<keyword evidence="1" id="KW-0812">Transmembrane</keyword>
<dbReference type="GeneID" id="20248434"/>
<dbReference type="RefSeq" id="XP_009049270.1">
    <property type="nucleotide sequence ID" value="XM_009051022.1"/>
</dbReference>
<accession>V4A7Y2</accession>
<sequence length="116" mass="13094">MMLSRAIPRATSLLPRAVSTISLRHGSAGGKSDLEILVESKRHMDFRPIPTKAWSETYNEAQKVMNTKLYLSIAAIIVVSIASYKLDVFLVAPFMFKNSDLILTEDMKLNNYDEEE</sequence>
<dbReference type="HOGENOM" id="CLU_2099618_0_0_1"/>
<evidence type="ECO:0000313" key="2">
    <source>
        <dbReference type="EMBL" id="ESP00079.1"/>
    </source>
</evidence>
<proteinExistence type="predicted"/>
<dbReference type="EMBL" id="KB200869">
    <property type="protein sequence ID" value="ESP00079.1"/>
    <property type="molecule type" value="Genomic_DNA"/>
</dbReference>
<feature type="transmembrane region" description="Helical" evidence="1">
    <location>
        <begin position="69"/>
        <end position="96"/>
    </location>
</feature>
<name>V4A7Y2_LOTGI</name>
<evidence type="ECO:0008006" key="4">
    <source>
        <dbReference type="Google" id="ProtNLM"/>
    </source>
</evidence>
<dbReference type="CTD" id="20248434"/>
<dbReference type="Proteomes" id="UP000030746">
    <property type="component" value="Unassembled WGS sequence"/>
</dbReference>
<organism evidence="2 3">
    <name type="scientific">Lottia gigantea</name>
    <name type="common">Giant owl limpet</name>
    <dbReference type="NCBI Taxonomy" id="225164"/>
    <lineage>
        <taxon>Eukaryota</taxon>
        <taxon>Metazoa</taxon>
        <taxon>Spiralia</taxon>
        <taxon>Lophotrochozoa</taxon>
        <taxon>Mollusca</taxon>
        <taxon>Gastropoda</taxon>
        <taxon>Patellogastropoda</taxon>
        <taxon>Lottioidea</taxon>
        <taxon>Lottiidae</taxon>
        <taxon>Lottia</taxon>
    </lineage>
</organism>
<dbReference type="KEGG" id="lgi:LOTGIDRAFT_231004"/>
<reference evidence="2 3" key="1">
    <citation type="journal article" date="2013" name="Nature">
        <title>Insights into bilaterian evolution from three spiralian genomes.</title>
        <authorList>
            <person name="Simakov O."/>
            <person name="Marletaz F."/>
            <person name="Cho S.J."/>
            <person name="Edsinger-Gonzales E."/>
            <person name="Havlak P."/>
            <person name="Hellsten U."/>
            <person name="Kuo D.H."/>
            <person name="Larsson T."/>
            <person name="Lv J."/>
            <person name="Arendt D."/>
            <person name="Savage R."/>
            <person name="Osoegawa K."/>
            <person name="de Jong P."/>
            <person name="Grimwood J."/>
            <person name="Chapman J.A."/>
            <person name="Shapiro H."/>
            <person name="Aerts A."/>
            <person name="Otillar R.P."/>
            <person name="Terry A.Y."/>
            <person name="Boore J.L."/>
            <person name="Grigoriev I.V."/>
            <person name="Lindberg D.R."/>
            <person name="Seaver E.C."/>
            <person name="Weisblat D.A."/>
            <person name="Putnam N.H."/>
            <person name="Rokhsar D.S."/>
        </authorList>
    </citation>
    <scope>NUCLEOTIDE SEQUENCE [LARGE SCALE GENOMIC DNA]</scope>
</reference>
<protein>
    <recommendedName>
        <fullName evidence="4">Deltamethrin resistance protein prag01 domain-containing protein</fullName>
    </recommendedName>
</protein>
<dbReference type="AlphaFoldDB" id="V4A7Y2"/>
<keyword evidence="1" id="KW-0472">Membrane</keyword>
<keyword evidence="1" id="KW-1133">Transmembrane helix</keyword>
<keyword evidence="3" id="KW-1185">Reference proteome</keyword>